<evidence type="ECO:0000313" key="8">
    <source>
        <dbReference type="EMBL" id="ABW29036.1"/>
    </source>
</evidence>
<dbReference type="CDD" id="cd11386">
    <property type="entry name" value="MCP_signal"/>
    <property type="match status" value="1"/>
</dbReference>
<reference evidence="8 9" key="1">
    <citation type="journal article" date="2008" name="Proc. Natl. Acad. Sci. U.S.A.">
        <title>Niche adaptation and genome expansion in the chlorophyll d-producing cyanobacterium Acaryochloris marina.</title>
        <authorList>
            <person name="Swingley W.D."/>
            <person name="Chen M."/>
            <person name="Cheung P.C."/>
            <person name="Conrad A.L."/>
            <person name="Dejesa L.C."/>
            <person name="Hao J."/>
            <person name="Honchak B.M."/>
            <person name="Karbach L.E."/>
            <person name="Kurdoglu A."/>
            <person name="Lahiri S."/>
            <person name="Mastrian S.D."/>
            <person name="Miyashita H."/>
            <person name="Page L."/>
            <person name="Ramakrishna P."/>
            <person name="Satoh S."/>
            <person name="Sattley W.M."/>
            <person name="Shimada Y."/>
            <person name="Taylor H.L."/>
            <person name="Tomo T."/>
            <person name="Tsuchiya T."/>
            <person name="Wang Z.T."/>
            <person name="Raymond J."/>
            <person name="Mimuro M."/>
            <person name="Blankenship R.E."/>
            <person name="Touchman J.W."/>
        </authorList>
    </citation>
    <scope>NUCLEOTIDE SEQUENCE [LARGE SCALE GENOMIC DNA]</scope>
    <source>
        <strain evidence="9">MBIC 11017</strain>
    </source>
</reference>
<feature type="compositionally biased region" description="Polar residues" evidence="5">
    <location>
        <begin position="104"/>
        <end position="118"/>
    </location>
</feature>
<dbReference type="Gene3D" id="1.25.40.10">
    <property type="entry name" value="Tetratricopeptide repeat domain"/>
    <property type="match status" value="1"/>
</dbReference>
<comment type="similarity">
    <text evidence="2">Belongs to the methyl-accepting chemotaxis (MCP) protein family.</text>
</comment>
<dbReference type="Gene3D" id="1.10.287.950">
    <property type="entry name" value="Methyl-accepting chemotaxis protein"/>
    <property type="match status" value="1"/>
</dbReference>
<dbReference type="GO" id="GO:0016020">
    <property type="term" value="C:membrane"/>
    <property type="evidence" value="ECO:0007669"/>
    <property type="project" value="InterPro"/>
</dbReference>
<accession>B0CAH0</accession>
<dbReference type="PROSITE" id="PS50885">
    <property type="entry name" value="HAMP"/>
    <property type="match status" value="2"/>
</dbReference>
<dbReference type="InterPro" id="IPR004089">
    <property type="entry name" value="MCPsignal_dom"/>
</dbReference>
<dbReference type="SMART" id="SM00304">
    <property type="entry name" value="HAMP"/>
    <property type="match status" value="2"/>
</dbReference>
<keyword evidence="9" id="KW-1185">Reference proteome</keyword>
<dbReference type="InterPro" id="IPR003660">
    <property type="entry name" value="HAMP_dom"/>
</dbReference>
<proteinExistence type="inferred from homology"/>
<dbReference type="Proteomes" id="UP000000268">
    <property type="component" value="Chromosome"/>
</dbReference>
<dbReference type="RefSeq" id="WP_012164389.1">
    <property type="nucleotide sequence ID" value="NC_009925.1"/>
</dbReference>
<dbReference type="Pfam" id="PF00015">
    <property type="entry name" value="MCPsignal"/>
    <property type="match status" value="1"/>
</dbReference>
<feature type="region of interest" description="Disordered" evidence="5">
    <location>
        <begin position="170"/>
        <end position="211"/>
    </location>
</feature>
<feature type="compositionally biased region" description="Polar residues" evidence="5">
    <location>
        <begin position="128"/>
        <end position="155"/>
    </location>
</feature>
<feature type="region of interest" description="Disordered" evidence="5">
    <location>
        <begin position="102"/>
        <end position="155"/>
    </location>
</feature>
<evidence type="ECO:0000256" key="4">
    <source>
        <dbReference type="SAM" id="Coils"/>
    </source>
</evidence>
<dbReference type="SUPFAM" id="SSF58104">
    <property type="entry name" value="Methyl-accepting chemotaxis protein (MCP) signaling domain"/>
    <property type="match status" value="1"/>
</dbReference>
<dbReference type="CDD" id="cd06225">
    <property type="entry name" value="HAMP"/>
    <property type="match status" value="1"/>
</dbReference>
<keyword evidence="4" id="KW-0175">Coiled coil</keyword>
<evidence type="ECO:0000313" key="9">
    <source>
        <dbReference type="Proteomes" id="UP000000268"/>
    </source>
</evidence>
<dbReference type="eggNOG" id="COG0840">
    <property type="taxonomic scope" value="Bacteria"/>
</dbReference>
<evidence type="ECO:0000256" key="3">
    <source>
        <dbReference type="PROSITE-ProRule" id="PRU00284"/>
    </source>
</evidence>
<sequence length="840" mass="89851">MSLSTRYTQDYQQAVSDYMKGHYQEAAETTDQLVKEYPDDPNLRLLRGHIYSCLQKYEIANQQYKSVLELTHDPELLDCARNSLADSTRYLESGYGYSEPMPSIDNNSAALTMTNGNEPQLGEAGVAQPSSSLQTTSDGESSTADDNPFAVNSNPFDDYVSAPLVAGNTNRQPLVSDSFADGEDDTLLMNKNHSTSDSESSDTRPSGIFSDSESDAIQSEFTDISGVDNTIQTSDADAWDEPFDLAGENTIQSADLDFSDSIDQTEFPMSGIDLSEELSMDGLEGDAEIDSFDPATEFDLDPSLLNLAEDEQDLIGDTGLINVAENAQALAIDDLPPSSDLAASSQSGFLGDSQDGSAFFSDGQGAALSKKPGGILAPFTNASLQQKQIIMSTTAGVVSALAVVGAGQLTSQSTATTGAGALAAGMAGGVTTLALGQIMTRQIKSSTNDLQTQLTAVAQGDWSVRATEFSKDEFGQLATSFNQMTRFIESTTAEVQRKAEEQEKAKEDLQRQVIRLLDDVEGAARGDLTVQAEVTADILGAVADSFNLTIYNLQKIVKQVKVAAQEVNKGAAENEEFARGLSSDALRQAEELAVSLNSVQMMTSSIQQVAESARSADQVAQKATEAALKGGESVESTVAGILQIRETVAESTRKVKRLAESSQEISKIVGLISQIASRTNLLALNASIEAARAGESGRGFAVVADEVRQLADRAAKSSKEIEQIVLQIQGETSSVMMAMEEGTQQVIEGTQRAEQAKRSLDDIIQVSSQINQLVGSITKATAEQTETSRYVSQVMQSVELTAQETSQEAQRVSDSLRNMVSVASELQSSVERFRVEGTEF</sequence>
<gene>
    <name evidence="8" type="ordered locus">AM1_4055</name>
</gene>
<dbReference type="GO" id="GO:0007165">
    <property type="term" value="P:signal transduction"/>
    <property type="evidence" value="ECO:0007669"/>
    <property type="project" value="UniProtKB-KW"/>
</dbReference>
<dbReference type="PANTHER" id="PTHR32089:SF114">
    <property type="entry name" value="METHYL-ACCEPTING CHEMOTAXIS PROTEIN MCPB"/>
    <property type="match status" value="1"/>
</dbReference>
<name>B0CAH0_ACAM1</name>
<dbReference type="AlphaFoldDB" id="B0CAH0"/>
<dbReference type="InterPro" id="IPR011990">
    <property type="entry name" value="TPR-like_helical_dom_sf"/>
</dbReference>
<dbReference type="KEGG" id="amr:AM1_4055"/>
<dbReference type="SMART" id="SM00283">
    <property type="entry name" value="MA"/>
    <property type="match status" value="1"/>
</dbReference>
<dbReference type="OrthoDB" id="419276at2"/>
<dbReference type="HOGENOM" id="CLU_007027_0_1_3"/>
<feature type="domain" description="HAMP" evidence="7">
    <location>
        <begin position="507"/>
        <end position="558"/>
    </location>
</feature>
<keyword evidence="1 3" id="KW-0807">Transducer</keyword>
<dbReference type="Pfam" id="PF00672">
    <property type="entry name" value="HAMP"/>
    <property type="match status" value="1"/>
</dbReference>
<evidence type="ECO:0000256" key="1">
    <source>
        <dbReference type="ARBA" id="ARBA00023224"/>
    </source>
</evidence>
<dbReference type="FunFam" id="1.10.287.950:FF:000001">
    <property type="entry name" value="Methyl-accepting chemotaxis sensory transducer"/>
    <property type="match status" value="1"/>
</dbReference>
<dbReference type="SUPFAM" id="SSF48452">
    <property type="entry name" value="TPR-like"/>
    <property type="match status" value="1"/>
</dbReference>
<dbReference type="Gene3D" id="6.10.340.10">
    <property type="match status" value="1"/>
</dbReference>
<feature type="domain" description="HAMP" evidence="7">
    <location>
        <begin position="441"/>
        <end position="493"/>
    </location>
</feature>
<evidence type="ECO:0000256" key="5">
    <source>
        <dbReference type="SAM" id="MobiDB-lite"/>
    </source>
</evidence>
<dbReference type="PANTHER" id="PTHR32089">
    <property type="entry name" value="METHYL-ACCEPTING CHEMOTAXIS PROTEIN MCPB"/>
    <property type="match status" value="1"/>
</dbReference>
<evidence type="ECO:0000259" key="6">
    <source>
        <dbReference type="PROSITE" id="PS50111"/>
    </source>
</evidence>
<evidence type="ECO:0000256" key="2">
    <source>
        <dbReference type="ARBA" id="ARBA00029447"/>
    </source>
</evidence>
<feature type="domain" description="Methyl-accepting transducer" evidence="6">
    <location>
        <begin position="563"/>
        <end position="799"/>
    </location>
</feature>
<dbReference type="GO" id="GO:0006935">
    <property type="term" value="P:chemotaxis"/>
    <property type="evidence" value="ECO:0007669"/>
    <property type="project" value="UniProtKB-ARBA"/>
</dbReference>
<protein>
    <submittedName>
        <fullName evidence="8">Methyl-accepting chemotaxis protein, putative</fullName>
    </submittedName>
</protein>
<feature type="compositionally biased region" description="Polar residues" evidence="5">
    <location>
        <begin position="189"/>
        <end position="198"/>
    </location>
</feature>
<feature type="coiled-coil region" evidence="4">
    <location>
        <begin position="488"/>
        <end position="519"/>
    </location>
</feature>
<dbReference type="EMBL" id="CP000828">
    <property type="protein sequence ID" value="ABW29036.1"/>
    <property type="molecule type" value="Genomic_DNA"/>
</dbReference>
<dbReference type="PROSITE" id="PS50111">
    <property type="entry name" value="CHEMOTAXIS_TRANSDUC_2"/>
    <property type="match status" value="1"/>
</dbReference>
<organism evidence="8 9">
    <name type="scientific">Acaryochloris marina (strain MBIC 11017)</name>
    <dbReference type="NCBI Taxonomy" id="329726"/>
    <lineage>
        <taxon>Bacteria</taxon>
        <taxon>Bacillati</taxon>
        <taxon>Cyanobacteriota</taxon>
        <taxon>Cyanophyceae</taxon>
        <taxon>Acaryochloridales</taxon>
        <taxon>Acaryochloridaceae</taxon>
        <taxon>Acaryochloris</taxon>
    </lineage>
</organism>
<dbReference type="STRING" id="329726.AM1_4055"/>
<evidence type="ECO:0000259" key="7">
    <source>
        <dbReference type="PROSITE" id="PS50885"/>
    </source>
</evidence>